<evidence type="ECO:0000313" key="5">
    <source>
        <dbReference type="Proteomes" id="UP000324632"/>
    </source>
</evidence>
<dbReference type="SUPFAM" id="SSF52540">
    <property type="entry name" value="P-loop containing nucleoside triphosphate hydrolases"/>
    <property type="match status" value="1"/>
</dbReference>
<keyword evidence="5" id="KW-1185">Reference proteome</keyword>
<dbReference type="GO" id="GO:0019894">
    <property type="term" value="F:kinesin binding"/>
    <property type="evidence" value="ECO:0007669"/>
    <property type="project" value="TreeGrafter"/>
</dbReference>
<dbReference type="PANTHER" id="PTHR10760">
    <property type="entry name" value="TORSIN"/>
    <property type="match status" value="1"/>
</dbReference>
<dbReference type="GO" id="GO:0005635">
    <property type="term" value="C:nuclear envelope"/>
    <property type="evidence" value="ECO:0007669"/>
    <property type="project" value="TreeGrafter"/>
</dbReference>
<reference evidence="4 5" key="1">
    <citation type="journal article" date="2019" name="Mol. Ecol. Resour.">
        <title>Chromosome-level genome assembly of Triplophysa tibetana, a fish adapted to the harsh high-altitude environment of the Tibetan Plateau.</title>
        <authorList>
            <person name="Yang X."/>
            <person name="Liu H."/>
            <person name="Ma Z."/>
            <person name="Zou Y."/>
            <person name="Zou M."/>
            <person name="Mao Y."/>
            <person name="Li X."/>
            <person name="Wang H."/>
            <person name="Chen T."/>
            <person name="Wang W."/>
            <person name="Yang R."/>
        </authorList>
    </citation>
    <scope>NUCLEOTIDE SEQUENCE [LARGE SCALE GENOMIC DNA]</scope>
    <source>
        <strain evidence="4">TTIB1903HZAU</strain>
        <tissue evidence="4">Muscle</tissue>
    </source>
</reference>
<organism evidence="4 5">
    <name type="scientific">Triplophysa tibetana</name>
    <dbReference type="NCBI Taxonomy" id="1572043"/>
    <lineage>
        <taxon>Eukaryota</taxon>
        <taxon>Metazoa</taxon>
        <taxon>Chordata</taxon>
        <taxon>Craniata</taxon>
        <taxon>Vertebrata</taxon>
        <taxon>Euteleostomi</taxon>
        <taxon>Actinopterygii</taxon>
        <taxon>Neopterygii</taxon>
        <taxon>Teleostei</taxon>
        <taxon>Ostariophysi</taxon>
        <taxon>Cypriniformes</taxon>
        <taxon>Nemacheilidae</taxon>
        <taxon>Triplophysa</taxon>
    </lineage>
</organism>
<dbReference type="InterPro" id="IPR001270">
    <property type="entry name" value="ClpA/B"/>
</dbReference>
<evidence type="ECO:0000313" key="4">
    <source>
        <dbReference type="EMBL" id="KAA0719711.1"/>
    </source>
</evidence>
<dbReference type="Proteomes" id="UP000324632">
    <property type="component" value="Chromosome 6"/>
</dbReference>
<protein>
    <submittedName>
        <fullName evidence="4">Torsin-1B Torsin ATPase-1B</fullName>
    </submittedName>
</protein>
<gene>
    <name evidence="4" type="ORF">E1301_Tti021976</name>
</gene>
<dbReference type="PRINTS" id="PR00300">
    <property type="entry name" value="CLPPROTEASEA"/>
</dbReference>
<feature type="chain" id="PRO_5022784705" evidence="2">
    <location>
        <begin position="23"/>
        <end position="382"/>
    </location>
</feature>
<dbReference type="InterPro" id="IPR010448">
    <property type="entry name" value="Torsin"/>
</dbReference>
<dbReference type="PANTHER" id="PTHR10760:SF14">
    <property type="entry name" value="TORSIN-1B"/>
    <property type="match status" value="1"/>
</dbReference>
<dbReference type="GO" id="GO:0005524">
    <property type="term" value="F:ATP binding"/>
    <property type="evidence" value="ECO:0007669"/>
    <property type="project" value="InterPro"/>
</dbReference>
<dbReference type="GO" id="GO:0071763">
    <property type="term" value="P:nuclear membrane organization"/>
    <property type="evidence" value="ECO:0007669"/>
    <property type="project" value="TreeGrafter"/>
</dbReference>
<name>A0A5A9PEZ0_9TELE</name>
<dbReference type="Pfam" id="PF06309">
    <property type="entry name" value="Torsin"/>
    <property type="match status" value="1"/>
</dbReference>
<dbReference type="Gene3D" id="3.40.50.300">
    <property type="entry name" value="P-loop containing nucleotide triphosphate hydrolases"/>
    <property type="match status" value="1"/>
</dbReference>
<dbReference type="GO" id="GO:0016887">
    <property type="term" value="F:ATP hydrolysis activity"/>
    <property type="evidence" value="ECO:0007669"/>
    <property type="project" value="InterPro"/>
</dbReference>
<feature type="signal peptide" evidence="2">
    <location>
        <begin position="1"/>
        <end position="22"/>
    </location>
</feature>
<comment type="caution">
    <text evidence="4">The sequence shown here is derived from an EMBL/GenBank/DDBJ whole genome shotgun (WGS) entry which is preliminary data.</text>
</comment>
<dbReference type="FunFam" id="3.40.50.300:FF:001719">
    <property type="entry name" value="Torsin"/>
    <property type="match status" value="1"/>
</dbReference>
<evidence type="ECO:0000259" key="3">
    <source>
        <dbReference type="Pfam" id="PF21376"/>
    </source>
</evidence>
<evidence type="ECO:0000256" key="2">
    <source>
        <dbReference type="SAM" id="SignalP"/>
    </source>
</evidence>
<dbReference type="AlphaFoldDB" id="A0A5A9PEZ0"/>
<comment type="similarity">
    <text evidence="1">Belongs to the ClpA/ClpB family. Torsin subfamily.</text>
</comment>
<feature type="domain" description="Torsin-1A C-terminal" evidence="3">
    <location>
        <begin position="324"/>
        <end position="381"/>
    </location>
</feature>
<keyword evidence="2" id="KW-0732">Signal</keyword>
<dbReference type="GO" id="GO:0034504">
    <property type="term" value="P:protein localization to nucleus"/>
    <property type="evidence" value="ECO:0007669"/>
    <property type="project" value="TreeGrafter"/>
</dbReference>
<evidence type="ECO:0000256" key="1">
    <source>
        <dbReference type="ARBA" id="ARBA00006235"/>
    </source>
</evidence>
<dbReference type="InterPro" id="IPR049337">
    <property type="entry name" value="TOR1A_C"/>
</dbReference>
<dbReference type="EMBL" id="SOYY01000006">
    <property type="protein sequence ID" value="KAA0719711.1"/>
    <property type="molecule type" value="Genomic_DNA"/>
</dbReference>
<dbReference type="InterPro" id="IPR027417">
    <property type="entry name" value="P-loop_NTPase"/>
</dbReference>
<dbReference type="Pfam" id="PF21376">
    <property type="entry name" value="TOR1A_C"/>
    <property type="match status" value="1"/>
</dbReference>
<sequence length="382" mass="43515">MRLRCWLLFAVCVARCLSVTTGIEPISTSIAVGMAAAITGFLASYQNAFYYFHECCRPEWISYNKTGTVVRAIEPVSTSLMVGAGVAALGNRIYRYLFEICDDVWVHFNATGLKHDLNTKLFGQHVASQVIMKAVTGFMSNENPKKPLVLSLHGWTGTGKNFVSQLIAENIYQKGMSSSFFHLFTATAHFPHEKHIEKYKTQLQEWIRGNVSICARSMFIFDEMDKMHPGLIDSIKPYLDFYDNLNGVSYRKAIFIFLSNAGGENIVQVALKFWKDGRERDEIKLKDLETALSLSVFNNKNSGFWHTSLIDKNLVDFFVPFLPLEYMHIVQCGLAEMKVKGHIPDKEVVEEMAHELNYFPKEERVFSMQGCKVISSRLDFYI</sequence>
<accession>A0A5A9PEZ0</accession>
<dbReference type="GO" id="GO:0005788">
    <property type="term" value="C:endoplasmic reticulum lumen"/>
    <property type="evidence" value="ECO:0007669"/>
    <property type="project" value="TreeGrafter"/>
</dbReference>
<proteinExistence type="inferred from homology"/>